<reference evidence="3" key="3">
    <citation type="submission" date="2022-10" db="EMBL/GenBank/DDBJ databases">
        <authorList>
            <person name="Aires J."/>
            <person name="Mesa V."/>
        </authorList>
    </citation>
    <scope>NUCLEOTIDE SEQUENCE</scope>
    <source>
        <strain evidence="3">Clostridium neonatale JD116</strain>
    </source>
</reference>
<accession>A0A2A7MHJ0</accession>
<dbReference type="Proteomes" id="UP000220840">
    <property type="component" value="Unassembled WGS sequence"/>
</dbReference>
<feature type="transmembrane region" description="Helical" evidence="1">
    <location>
        <begin position="36"/>
        <end position="58"/>
    </location>
</feature>
<dbReference type="Proteomes" id="UP001189143">
    <property type="component" value="Unassembled WGS sequence"/>
</dbReference>
<reference evidence="4 5" key="1">
    <citation type="submission" date="2017-10" db="EMBL/GenBank/DDBJ databases">
        <title>Effective Description of Clostridium neonatale sp. nov. linked to necrotizing enterocolitis in neonates and a clarification of species assignable to the genus Clostridium (Prazmowski 1880) emend. Lawson and Rainey 2016.</title>
        <authorList>
            <person name="Bernard K."/>
            <person name="Burdz T."/>
            <person name="Wiebe D."/>
            <person name="Balcewich B."/>
            <person name="Alfa M."/>
            <person name="Bernier A.-M."/>
        </authorList>
    </citation>
    <scope>NUCLEOTIDE SEQUENCE [LARGE SCALE GENOMIC DNA]</scope>
    <source>
        <strain evidence="4 5">LCDC99A005</strain>
    </source>
</reference>
<feature type="transmembrane region" description="Helical" evidence="1">
    <location>
        <begin position="189"/>
        <end position="212"/>
    </location>
</feature>
<dbReference type="EMBL" id="CAKJVE010000004">
    <property type="protein sequence ID" value="CAG9707437.1"/>
    <property type="molecule type" value="Genomic_DNA"/>
</dbReference>
<organism evidence="4 5">
    <name type="scientific">Clostridium neonatale</name>
    <dbReference type="NCBI Taxonomy" id="137838"/>
    <lineage>
        <taxon>Bacteria</taxon>
        <taxon>Bacillati</taxon>
        <taxon>Bacillota</taxon>
        <taxon>Clostridia</taxon>
        <taxon>Eubacteriales</taxon>
        <taxon>Clostridiaceae</taxon>
        <taxon>Clostridium</taxon>
    </lineage>
</organism>
<comment type="caution">
    <text evidence="4">The sequence shown here is derived from an EMBL/GenBank/DDBJ whole genome shotgun (WGS) entry which is preliminary data.</text>
</comment>
<dbReference type="Proteomes" id="UP000789738">
    <property type="component" value="Unassembled WGS sequence"/>
</dbReference>
<dbReference type="RefSeq" id="WP_058295087.1">
    <property type="nucleotide sequence ID" value="NZ_CAKJVD010000040.1"/>
</dbReference>
<feature type="transmembrane region" description="Helical" evidence="1">
    <location>
        <begin position="159"/>
        <end position="177"/>
    </location>
</feature>
<sequence>MNYFSPILLTITACLPIISATHNLKVNSISIHKSSSTFISILVTIGTFLSMLLGNLISILLGSYISNIFGIVLLFIISIYFLCEYKRHHEYFLGYDTSFYYETNLKYKNILENPKCLDKNNSKLIDIPKSIPFAYAIVINSFSLFFSAGVIHINLDLCLIFIFLFSLLSFYLECFIIKFKFFRFILRYNILITGILLLIMSIYEYGLIFHIIS</sequence>
<gene>
    <name evidence="3" type="ORF">CNEO2_170053</name>
    <name evidence="2" type="ORF">CNEO_43026</name>
    <name evidence="4" type="ORF">CQ394_04150</name>
</gene>
<feature type="transmembrane region" description="Helical" evidence="1">
    <location>
        <begin position="64"/>
        <end position="83"/>
    </location>
</feature>
<evidence type="ECO:0000313" key="4">
    <source>
        <dbReference type="EMBL" id="PEG30923.1"/>
    </source>
</evidence>
<name>A0A2A7MHJ0_9CLOT</name>
<dbReference type="GeneID" id="68877682"/>
<dbReference type="AlphaFoldDB" id="A0A2A7MHJ0"/>
<evidence type="ECO:0000313" key="2">
    <source>
        <dbReference type="EMBL" id="CAG9707437.1"/>
    </source>
</evidence>
<protein>
    <submittedName>
        <fullName evidence="2">Membrane protein</fullName>
    </submittedName>
</protein>
<keyword evidence="5" id="KW-1185">Reference proteome</keyword>
<keyword evidence="1" id="KW-0812">Transmembrane</keyword>
<keyword evidence="1" id="KW-1133">Transmembrane helix</keyword>
<feature type="transmembrane region" description="Helical" evidence="1">
    <location>
        <begin position="6"/>
        <end position="24"/>
    </location>
</feature>
<evidence type="ECO:0000313" key="5">
    <source>
        <dbReference type="Proteomes" id="UP000220840"/>
    </source>
</evidence>
<proteinExistence type="predicted"/>
<keyword evidence="1" id="KW-0472">Membrane</keyword>
<dbReference type="OrthoDB" id="1679205at2"/>
<dbReference type="EMBL" id="CAMTCP010000088">
    <property type="protein sequence ID" value="CAI3548952.1"/>
    <property type="molecule type" value="Genomic_DNA"/>
</dbReference>
<feature type="transmembrane region" description="Helical" evidence="1">
    <location>
        <begin position="133"/>
        <end position="153"/>
    </location>
</feature>
<dbReference type="EMBL" id="PDCJ01000001">
    <property type="protein sequence ID" value="PEG30923.1"/>
    <property type="molecule type" value="Genomic_DNA"/>
</dbReference>
<reference evidence="2" key="2">
    <citation type="submission" date="2021-10" db="EMBL/GenBank/DDBJ databases">
        <authorList>
            <person name="Mesa V."/>
        </authorList>
    </citation>
    <scope>NUCLEOTIDE SEQUENCE</scope>
    <source>
        <strain evidence="2">CC3_PB</strain>
    </source>
</reference>
<evidence type="ECO:0000313" key="3">
    <source>
        <dbReference type="EMBL" id="CAI3548952.1"/>
    </source>
</evidence>
<evidence type="ECO:0000256" key="1">
    <source>
        <dbReference type="SAM" id="Phobius"/>
    </source>
</evidence>